<dbReference type="InterPro" id="IPR034652">
    <property type="entry name" value="SRP68-RBD"/>
</dbReference>
<reference evidence="11" key="1">
    <citation type="submission" date="2020-09" db="EMBL/GenBank/DDBJ databases">
        <authorList>
            <person name="Kikuchi T."/>
        </authorList>
    </citation>
    <scope>NUCLEOTIDE SEQUENCE</scope>
    <source>
        <strain evidence="11">SH1</strain>
    </source>
</reference>
<dbReference type="GO" id="GO:0005730">
    <property type="term" value="C:nucleolus"/>
    <property type="evidence" value="ECO:0007669"/>
    <property type="project" value="UniProtKB-SubCell"/>
</dbReference>
<evidence type="ECO:0000256" key="2">
    <source>
        <dbReference type="ARBA" id="ARBA00004604"/>
    </source>
</evidence>
<dbReference type="CDD" id="cd15481">
    <property type="entry name" value="SRP68-RBD"/>
    <property type="match status" value="1"/>
</dbReference>
<evidence type="ECO:0000256" key="10">
    <source>
        <dbReference type="SAM" id="MobiDB-lite"/>
    </source>
</evidence>
<dbReference type="InterPro" id="IPR038253">
    <property type="entry name" value="SRP68_N_sf"/>
</dbReference>
<evidence type="ECO:0000256" key="7">
    <source>
        <dbReference type="ARBA" id="ARBA00023242"/>
    </source>
</evidence>
<dbReference type="Proteomes" id="UP000614601">
    <property type="component" value="Unassembled WGS sequence"/>
</dbReference>
<dbReference type="GO" id="GO:0006614">
    <property type="term" value="P:SRP-dependent cotranslational protein targeting to membrane"/>
    <property type="evidence" value="ECO:0007669"/>
    <property type="project" value="InterPro"/>
</dbReference>
<organism evidence="11 12">
    <name type="scientific">Bursaphelenchus okinawaensis</name>
    <dbReference type="NCBI Taxonomy" id="465554"/>
    <lineage>
        <taxon>Eukaryota</taxon>
        <taxon>Metazoa</taxon>
        <taxon>Ecdysozoa</taxon>
        <taxon>Nematoda</taxon>
        <taxon>Chromadorea</taxon>
        <taxon>Rhabditida</taxon>
        <taxon>Tylenchina</taxon>
        <taxon>Tylenchomorpha</taxon>
        <taxon>Aphelenchoidea</taxon>
        <taxon>Aphelenchoididae</taxon>
        <taxon>Bursaphelenchus</taxon>
    </lineage>
</organism>
<dbReference type="GO" id="GO:0030942">
    <property type="term" value="F:endoplasmic reticulum signal peptide binding"/>
    <property type="evidence" value="ECO:0007669"/>
    <property type="project" value="InterPro"/>
</dbReference>
<dbReference type="OrthoDB" id="10255118at2759"/>
<dbReference type="AlphaFoldDB" id="A0A811L6P9"/>
<feature type="compositionally biased region" description="Basic and acidic residues" evidence="10">
    <location>
        <begin position="246"/>
        <end position="265"/>
    </location>
</feature>
<proteinExistence type="inferred from homology"/>
<evidence type="ECO:0000256" key="1">
    <source>
        <dbReference type="ARBA" id="ARBA00004496"/>
    </source>
</evidence>
<evidence type="ECO:0000256" key="8">
    <source>
        <dbReference type="ARBA" id="ARBA00023274"/>
    </source>
</evidence>
<evidence type="ECO:0000256" key="5">
    <source>
        <dbReference type="ARBA" id="ARBA00022884"/>
    </source>
</evidence>
<evidence type="ECO:0000256" key="4">
    <source>
        <dbReference type="ARBA" id="ARBA00022490"/>
    </source>
</evidence>
<evidence type="ECO:0000256" key="9">
    <source>
        <dbReference type="ARBA" id="ARBA00029498"/>
    </source>
</evidence>
<comment type="similarity">
    <text evidence="3">Belongs to the SRP68 family.</text>
</comment>
<dbReference type="PANTHER" id="PTHR12860:SF0">
    <property type="entry name" value="SIGNAL RECOGNITION PARTICLE SUBUNIT SRP68"/>
    <property type="match status" value="1"/>
</dbReference>
<dbReference type="GO" id="GO:0005047">
    <property type="term" value="F:signal recognition particle binding"/>
    <property type="evidence" value="ECO:0007669"/>
    <property type="project" value="InterPro"/>
</dbReference>
<dbReference type="EMBL" id="CAJFDH010000005">
    <property type="protein sequence ID" value="CAD5223347.1"/>
    <property type="molecule type" value="Genomic_DNA"/>
</dbReference>
<dbReference type="EMBL" id="CAJFCW020000005">
    <property type="protein sequence ID" value="CAG9117593.1"/>
    <property type="molecule type" value="Genomic_DNA"/>
</dbReference>
<evidence type="ECO:0000313" key="12">
    <source>
        <dbReference type="Proteomes" id="UP000614601"/>
    </source>
</evidence>
<feature type="region of interest" description="Disordered" evidence="10">
    <location>
        <begin position="299"/>
        <end position="339"/>
    </location>
</feature>
<evidence type="ECO:0000256" key="3">
    <source>
        <dbReference type="ARBA" id="ARBA00009352"/>
    </source>
</evidence>
<feature type="region of interest" description="Disordered" evidence="10">
    <location>
        <begin position="246"/>
        <end position="282"/>
    </location>
</feature>
<dbReference type="Gene3D" id="1.10.3450.40">
    <property type="entry name" value="Signal recognition particle, SRP68 subunit, RNA-binding domain"/>
    <property type="match status" value="1"/>
</dbReference>
<keyword evidence="6" id="KW-0733">Signal recognition particle</keyword>
<evidence type="ECO:0000313" key="11">
    <source>
        <dbReference type="EMBL" id="CAD5223347.1"/>
    </source>
</evidence>
<comment type="subcellular location">
    <subcellularLocation>
        <location evidence="1">Cytoplasm</location>
    </subcellularLocation>
    <subcellularLocation>
        <location evidence="2">Nucleus</location>
        <location evidence="2">Nucleolus</location>
    </subcellularLocation>
</comment>
<sequence length="339" mass="39239">MAETKENEPMEVDTTPFEPVSILKLTKDAQQKHGLRHGNYKRYGDYCDRRIRRLRRALKYTHTYKCVPNHKAKFVLRPITSDVINDKRFLELVVFDVEHCWARGMEFKVASENEKHARQIFHARRRLIKAVQHAENLDSAVNTSPRFDDFTKTEGKAYVASIQGAAFLEKRKWAEALEKYINSRFIYEKLVKNVKNEELKALYEQKVKELTNIIKLCEYHAGKKGLDVVPDVSQLDLNETLEDSLKNVEIEPKNEKERKKQEKAENKKKKEQQPLPQPVPAKPSFFNLALKHFTLPEEIETIANTKPAAKKPTKQGSQEEPQEASGIGGMVRNLLWGSK</sequence>
<keyword evidence="4" id="KW-0963">Cytoplasm</keyword>
<comment type="caution">
    <text evidence="11">The sequence shown here is derived from an EMBL/GenBank/DDBJ whole genome shotgun (WGS) entry which is preliminary data.</text>
</comment>
<keyword evidence="5" id="KW-0694">RNA-binding</keyword>
<dbReference type="Pfam" id="PF16969">
    <property type="entry name" value="SRP68"/>
    <property type="match status" value="1"/>
</dbReference>
<dbReference type="GO" id="GO:0008312">
    <property type="term" value="F:7S RNA binding"/>
    <property type="evidence" value="ECO:0007669"/>
    <property type="project" value="InterPro"/>
</dbReference>
<keyword evidence="12" id="KW-1185">Reference proteome</keyword>
<dbReference type="PANTHER" id="PTHR12860">
    <property type="entry name" value="SIGNAL RECOGNITION PARTICLE 68 KDA PROTEIN"/>
    <property type="match status" value="1"/>
</dbReference>
<dbReference type="InterPro" id="IPR026258">
    <property type="entry name" value="SRP68"/>
</dbReference>
<dbReference type="GO" id="GO:0005786">
    <property type="term" value="C:signal recognition particle, endoplasmic reticulum targeting"/>
    <property type="evidence" value="ECO:0007669"/>
    <property type="project" value="UniProtKB-KW"/>
</dbReference>
<evidence type="ECO:0000256" key="6">
    <source>
        <dbReference type="ARBA" id="ARBA00023135"/>
    </source>
</evidence>
<gene>
    <name evidence="11" type="ORF">BOKJ2_LOCUS10117</name>
</gene>
<name>A0A811L6P9_9BILA</name>
<keyword evidence="8" id="KW-0687">Ribonucleoprotein</keyword>
<dbReference type="Proteomes" id="UP000783686">
    <property type="component" value="Unassembled WGS sequence"/>
</dbReference>
<keyword evidence="7" id="KW-0539">Nucleus</keyword>
<accession>A0A811L6P9</accession>
<protein>
    <recommendedName>
        <fullName evidence="9">Signal recognition particle subunit SRP68</fullName>
    </recommendedName>
</protein>